<keyword evidence="16" id="KW-1185">Reference proteome</keyword>
<dbReference type="PANTHER" id="PTHR30433:SF2">
    <property type="entry name" value="MOTILITY PROTEIN A"/>
    <property type="match status" value="1"/>
</dbReference>
<dbReference type="PROSITE" id="PS01307">
    <property type="entry name" value="MOTA"/>
    <property type="match status" value="1"/>
</dbReference>
<evidence type="ECO:0000313" key="13">
    <source>
        <dbReference type="EMBL" id="CAI3971599.1"/>
    </source>
</evidence>
<dbReference type="InterPro" id="IPR002898">
    <property type="entry name" value="MotA_ExbB_proton_chnl"/>
</dbReference>
<dbReference type="InterPro" id="IPR009384">
    <property type="entry name" value="SwrD-like"/>
</dbReference>
<dbReference type="Pfam" id="PF00460">
    <property type="entry name" value="Flg_bb_rod"/>
    <property type="match status" value="1"/>
</dbReference>
<protein>
    <submittedName>
        <fullName evidence="15">Uncharacterized 29.3 kDa protein in ccpA 3'region (ORF1)</fullName>
    </submittedName>
</protein>
<dbReference type="Proteomes" id="UP001152797">
    <property type="component" value="Unassembled WGS sequence"/>
</dbReference>
<evidence type="ECO:0000256" key="1">
    <source>
        <dbReference type="ARBA" id="ARBA00004162"/>
    </source>
</evidence>
<evidence type="ECO:0000313" key="14">
    <source>
        <dbReference type="EMBL" id="CAL1124974.1"/>
    </source>
</evidence>
<dbReference type="PROSITE" id="PS00588">
    <property type="entry name" value="FLAGELLA_BB_ROD"/>
    <property type="match status" value="1"/>
</dbReference>
<evidence type="ECO:0000256" key="11">
    <source>
        <dbReference type="SAM" id="Phobius"/>
    </source>
</evidence>
<evidence type="ECO:0000256" key="2">
    <source>
        <dbReference type="ARBA" id="ARBA00004651"/>
    </source>
</evidence>
<feature type="compositionally biased region" description="Polar residues" evidence="10">
    <location>
        <begin position="1313"/>
        <end position="1330"/>
    </location>
</feature>
<evidence type="ECO:0000256" key="10">
    <source>
        <dbReference type="SAM" id="MobiDB-lite"/>
    </source>
</evidence>
<reference evidence="13" key="1">
    <citation type="submission" date="2022-10" db="EMBL/GenBank/DDBJ databases">
        <authorList>
            <person name="Chen Y."/>
            <person name="Dougan E. K."/>
            <person name="Chan C."/>
            <person name="Rhodes N."/>
            <person name="Thang M."/>
        </authorList>
    </citation>
    <scope>NUCLEOTIDE SEQUENCE</scope>
</reference>
<dbReference type="InterPro" id="IPR037058">
    <property type="entry name" value="Falgellar_hook_FlgE_sf"/>
</dbReference>
<dbReference type="Pfam" id="PF13677">
    <property type="entry name" value="MotB_plug"/>
    <property type="match status" value="1"/>
</dbReference>
<dbReference type="InterPro" id="IPR019776">
    <property type="entry name" value="Flagellar_basal_body_rod_CS"/>
</dbReference>
<dbReference type="EMBL" id="CAMXCT020000001">
    <property type="protein sequence ID" value="CAL1124974.1"/>
    <property type="molecule type" value="Genomic_DNA"/>
</dbReference>
<dbReference type="InterPro" id="IPR036737">
    <property type="entry name" value="OmpA-like_sf"/>
</dbReference>
<dbReference type="InterPro" id="IPR020013">
    <property type="entry name" value="Flagellar_FlgE/F/G"/>
</dbReference>
<dbReference type="SUPFAM" id="SSF103088">
    <property type="entry name" value="OmpA-like"/>
    <property type="match status" value="1"/>
</dbReference>
<dbReference type="GO" id="GO:0005886">
    <property type="term" value="C:plasma membrane"/>
    <property type="evidence" value="ECO:0007669"/>
    <property type="project" value="UniProtKB-SubCell"/>
</dbReference>
<dbReference type="Pfam" id="PF07559">
    <property type="entry name" value="FlgE_D2"/>
    <property type="match status" value="1"/>
</dbReference>
<evidence type="ECO:0000259" key="12">
    <source>
        <dbReference type="PROSITE" id="PS51123"/>
    </source>
</evidence>
<accession>A0A9P1FCH1</accession>
<feature type="transmembrane region" description="Helical" evidence="11">
    <location>
        <begin position="881"/>
        <end position="899"/>
    </location>
</feature>
<evidence type="ECO:0000256" key="6">
    <source>
        <dbReference type="ARBA" id="ARBA00022475"/>
    </source>
</evidence>
<feature type="transmembrane region" description="Helical" evidence="11">
    <location>
        <begin position="1030"/>
        <end position="1052"/>
    </location>
</feature>
<feature type="transmembrane region" description="Helical" evidence="11">
    <location>
        <begin position="851"/>
        <end position="869"/>
    </location>
</feature>
<keyword evidence="9 11" id="KW-0472">Membrane</keyword>
<dbReference type="InterPro" id="IPR000540">
    <property type="entry name" value="Flag_MotA_CS"/>
</dbReference>
<evidence type="ECO:0000313" key="15">
    <source>
        <dbReference type="EMBL" id="CAL4758911.1"/>
    </source>
</evidence>
<dbReference type="Pfam" id="PF00691">
    <property type="entry name" value="OmpA"/>
    <property type="match status" value="1"/>
</dbReference>
<keyword evidence="8 11" id="KW-1133">Transmembrane helix</keyword>
<keyword evidence="7 11" id="KW-0812">Transmembrane</keyword>
<evidence type="ECO:0000313" key="16">
    <source>
        <dbReference type="Proteomes" id="UP001152797"/>
    </source>
</evidence>
<dbReference type="PROSITE" id="PS51123">
    <property type="entry name" value="OMPA_2"/>
    <property type="match status" value="1"/>
</dbReference>
<dbReference type="InterPro" id="IPR025713">
    <property type="entry name" value="MotB-like_N_dom"/>
</dbReference>
<dbReference type="InterPro" id="IPR011491">
    <property type="entry name" value="FlgE_D2"/>
</dbReference>
<name>A0A9P1FCH1_9DINO</name>
<dbReference type="InterPro" id="IPR037925">
    <property type="entry name" value="FlgE/F/G-like"/>
</dbReference>
<dbReference type="Pfam" id="PF01618">
    <property type="entry name" value="MotA_ExbB"/>
    <property type="match status" value="1"/>
</dbReference>
<evidence type="ECO:0000256" key="9">
    <source>
        <dbReference type="ARBA" id="ARBA00023136"/>
    </source>
</evidence>
<dbReference type="Pfam" id="PF22692">
    <property type="entry name" value="LlgE_F_G_D1"/>
    <property type="match status" value="1"/>
</dbReference>
<feature type="transmembrane region" description="Helical" evidence="11">
    <location>
        <begin position="1088"/>
        <end position="1107"/>
    </location>
</feature>
<dbReference type="Pfam" id="PF06289">
    <property type="entry name" value="FlbD"/>
    <property type="match status" value="1"/>
</dbReference>
<proteinExistence type="inferred from homology"/>
<reference evidence="14" key="2">
    <citation type="submission" date="2024-04" db="EMBL/GenBank/DDBJ databases">
        <authorList>
            <person name="Chen Y."/>
            <person name="Shah S."/>
            <person name="Dougan E. K."/>
            <person name="Thang M."/>
            <person name="Chan C."/>
        </authorList>
    </citation>
    <scope>NUCLEOTIDE SEQUENCE [LARGE SCALE GENOMIC DNA]</scope>
</reference>
<evidence type="ECO:0000256" key="7">
    <source>
        <dbReference type="ARBA" id="ARBA00022692"/>
    </source>
</evidence>
<dbReference type="EMBL" id="CAMXCT030000001">
    <property type="protein sequence ID" value="CAL4758911.1"/>
    <property type="molecule type" value="Genomic_DNA"/>
</dbReference>
<dbReference type="CDD" id="cd07185">
    <property type="entry name" value="OmpA_C-like"/>
    <property type="match status" value="1"/>
</dbReference>
<dbReference type="EMBL" id="CAMXCT010000001">
    <property type="protein sequence ID" value="CAI3971599.1"/>
    <property type="molecule type" value="Genomic_DNA"/>
</dbReference>
<dbReference type="InterPro" id="IPR001444">
    <property type="entry name" value="Flag_bb_rod_N"/>
</dbReference>
<comment type="similarity">
    <text evidence="3">Belongs to the MotA family.</text>
</comment>
<dbReference type="PANTHER" id="PTHR30433">
    <property type="entry name" value="CHEMOTAXIS PROTEIN MOTA"/>
    <property type="match status" value="1"/>
</dbReference>
<evidence type="ECO:0000256" key="5">
    <source>
        <dbReference type="ARBA" id="ARBA00022448"/>
    </source>
</evidence>
<dbReference type="OrthoDB" id="10265365at2759"/>
<dbReference type="GO" id="GO:0006935">
    <property type="term" value="P:chemotaxis"/>
    <property type="evidence" value="ECO:0007669"/>
    <property type="project" value="InterPro"/>
</dbReference>
<comment type="subcellular location">
    <subcellularLocation>
        <location evidence="2">Cell membrane</location>
        <topology evidence="2">Multi-pass membrane protein</topology>
    </subcellularLocation>
    <subcellularLocation>
        <location evidence="1">Cell membrane</location>
        <topology evidence="1">Single-pass membrane protein</topology>
    </subcellularLocation>
</comment>
<gene>
    <name evidence="13" type="ORF">C1SCF055_LOCUS189</name>
</gene>
<sequence length="1330" mass="141596">MGLSSALSTALTGLNAAEATIDVVGNNIANSNTVGFKASDAVFATQFLQTQSLGSAPTLNTSGGTNPRQTGLGTKVAAITPDFTQGTIEISASPSDLAIQGDGFFIVQGSQGEQLYTRNGIFSTNSENELITVGGNRLLGFGVDDLFRLQTTELVPIEIPLGAKVVAQPTENVFLEGALSPNGDLADTAEIIQSGILGDGSQLAPTAGPTVGISTQPVDTYTATEGAANGTALSQGFYRYKVVYVDASGNETTPSDDVVVEVTTAGGAEVDLAAIPDDASYASRRIYRSEVQGSAALSDPPPTYYQVADIPSGGATTFNDTIDDVTLATNPALDDDILSGNYSYYVTFYKAGQPDSRPSPLTTPVIVSNGRLELTNLPADPSGGVFDGIRIWRNTANDNQTFYEVDTVAFGETFIDNFSDAEIQTLGNEIDLDGPRITPGTLLTDVLLRDGSVYNQVFEEGTLSFQGEKGGRTLAAQEFEVTATTTVQDWMSFVEQALGIQKPPGPDPINVIPGDTSGSNIGGDIINGRITFVGNNGVQNAIDIGLSGLQLTTATGNEQVVLPFGSIQQAVGESAVTDFVAYDSLGSPLNVRVTMVLESRDSTSTTYRWFADSPDNQPTNGSSISVGTGLVTFDGEGNISEVTESTVSIERRDVSAASPLEFDLDFSQISGLAVQTSTLNASRQDGSAPGTLTSYIVGEDGTIRGVFSNGVSRDLGQLRLARFANPEGLEQLGENLYASGVNSGLAIEGNPGEQGIGGIVAGAVELSNTDIGANLIDLILATTQYRGNTRVITAAQQLFDAFVLNADLIRYVDERPDTFVTLTSGDRIVVRESMDAVVSHSRQQANDVMDIATLVGILTAFGMMCYAVIAAGASFGAFYDLPSALVVVGGALGALMMSFPLKNFLGTGGVIKVAFFNKQHNISQIIETIVDLAETARRDGLLALETKLEDVDHPFIVLGIQMAVDGSQPEVIEDILRTEMEAVHKRHSNAKGVLDQFGRMAPAFGMIGTLMGLIIMLGNMSDPSSIGPAMAVALITTLYGAIVANAFAIPLADKLSFINKQEIQAMEIIIRGRHDAMEDDAPPAIPEWVVTFGDMMSLLLTFFIMLVSMSEIKQEESYQALVDSMRRRFGHMSSSASMAPGEFKPRNSKIANIATEGRAKRFNTMDGGDKVQAPVGDHPRVEIIRRSDDVTSGGVVTFDESSDKLTPEDRTRLDAVVESIRGKSQRIEIRGHTTRRPLPKDSPYRDHLDLAYARARAVMDYLVSKGIDPDRIRITSAGGNEPVSTQPDPLEQKKNRRVDIFLLDQSPDRLDLPQNNKQDTKPSTQPTNNS</sequence>
<feature type="transmembrane region" description="Helical" evidence="11">
    <location>
        <begin position="1000"/>
        <end position="1018"/>
    </location>
</feature>
<organism evidence="13">
    <name type="scientific">Cladocopium goreaui</name>
    <dbReference type="NCBI Taxonomy" id="2562237"/>
    <lineage>
        <taxon>Eukaryota</taxon>
        <taxon>Sar</taxon>
        <taxon>Alveolata</taxon>
        <taxon>Dinophyceae</taxon>
        <taxon>Suessiales</taxon>
        <taxon>Symbiodiniaceae</taxon>
        <taxon>Cladocopium</taxon>
    </lineage>
</organism>
<dbReference type="Gene3D" id="3.30.1330.60">
    <property type="entry name" value="OmpA-like domain"/>
    <property type="match status" value="1"/>
</dbReference>
<evidence type="ECO:0000256" key="8">
    <source>
        <dbReference type="ARBA" id="ARBA00022989"/>
    </source>
</evidence>
<feature type="domain" description="OmpA-like" evidence="12">
    <location>
        <begin position="1185"/>
        <end position="1306"/>
    </location>
</feature>
<evidence type="ECO:0000256" key="4">
    <source>
        <dbReference type="ARBA" id="ARBA00008914"/>
    </source>
</evidence>
<dbReference type="InterPro" id="IPR006665">
    <property type="entry name" value="OmpA-like"/>
</dbReference>
<comment type="caution">
    <text evidence="13">The sequence shown here is derived from an EMBL/GenBank/DDBJ whole genome shotgun (WGS) entry which is preliminary data.</text>
</comment>
<dbReference type="NCBIfam" id="TIGR03506">
    <property type="entry name" value="FlgEFG_subfam"/>
    <property type="match status" value="2"/>
</dbReference>
<comment type="similarity">
    <text evidence="4">Belongs to the MotB family.</text>
</comment>
<dbReference type="Gene3D" id="2.60.98.20">
    <property type="entry name" value="Flagellar hook protein FlgE"/>
    <property type="match status" value="1"/>
</dbReference>
<keyword evidence="6" id="KW-1003">Cell membrane</keyword>
<feature type="region of interest" description="Disordered" evidence="10">
    <location>
        <begin position="1273"/>
        <end position="1330"/>
    </location>
</feature>
<dbReference type="SUPFAM" id="SSF117143">
    <property type="entry name" value="Flagellar hook protein flgE"/>
    <property type="match status" value="1"/>
</dbReference>
<keyword evidence="5" id="KW-0813">Transport</keyword>
<dbReference type="InterPro" id="IPR047055">
    <property type="entry name" value="MotA-like"/>
</dbReference>
<evidence type="ECO:0000256" key="3">
    <source>
        <dbReference type="ARBA" id="ARBA00008038"/>
    </source>
</evidence>
<dbReference type="InterPro" id="IPR053967">
    <property type="entry name" value="LlgE_F_G-like_D1"/>
</dbReference>
<feature type="compositionally biased region" description="Basic and acidic residues" evidence="10">
    <location>
        <begin position="1290"/>
        <end position="1299"/>
    </location>
</feature>